<accession>A0A504YQR3</accession>
<evidence type="ECO:0000256" key="6">
    <source>
        <dbReference type="ARBA" id="ARBA00022833"/>
    </source>
</evidence>
<protein>
    <submittedName>
        <fullName evidence="12">DNA-repair protein complementing XP-A cell</fullName>
    </submittedName>
</protein>
<evidence type="ECO:0000259" key="11">
    <source>
        <dbReference type="Pfam" id="PF05181"/>
    </source>
</evidence>
<dbReference type="GO" id="GO:0000110">
    <property type="term" value="C:nucleotide-excision repair factor 1 complex"/>
    <property type="evidence" value="ECO:0007669"/>
    <property type="project" value="TreeGrafter"/>
</dbReference>
<dbReference type="Pfam" id="PF05181">
    <property type="entry name" value="XPA_C"/>
    <property type="match status" value="1"/>
</dbReference>
<feature type="compositionally biased region" description="Acidic residues" evidence="10">
    <location>
        <begin position="138"/>
        <end position="149"/>
    </location>
</feature>
<dbReference type="InterPro" id="IPR022656">
    <property type="entry name" value="XPA_C"/>
</dbReference>
<evidence type="ECO:0000256" key="4">
    <source>
        <dbReference type="ARBA" id="ARBA00022763"/>
    </source>
</evidence>
<dbReference type="InterPro" id="IPR022652">
    <property type="entry name" value="Znf_XPA_CS"/>
</dbReference>
<comment type="caution">
    <text evidence="12">The sequence shown here is derived from an EMBL/GenBank/DDBJ whole genome shotgun (WGS) entry which is preliminary data.</text>
</comment>
<evidence type="ECO:0000256" key="2">
    <source>
        <dbReference type="ARBA" id="ARBA00005548"/>
    </source>
</evidence>
<keyword evidence="8" id="KW-0234">DNA repair</keyword>
<keyword evidence="3" id="KW-0479">Metal-binding</keyword>
<evidence type="ECO:0000256" key="5">
    <source>
        <dbReference type="ARBA" id="ARBA00022771"/>
    </source>
</evidence>
<dbReference type="Pfam" id="PF01286">
    <property type="entry name" value="XPA_N"/>
    <property type="match status" value="1"/>
</dbReference>
<dbReference type="SUPFAM" id="SSF46955">
    <property type="entry name" value="Putative DNA-binding domain"/>
    <property type="match status" value="1"/>
</dbReference>
<organism evidence="12 13">
    <name type="scientific">Fasciola gigantica</name>
    <name type="common">Giant liver fluke</name>
    <dbReference type="NCBI Taxonomy" id="46835"/>
    <lineage>
        <taxon>Eukaryota</taxon>
        <taxon>Metazoa</taxon>
        <taxon>Spiralia</taxon>
        <taxon>Lophotrochozoa</taxon>
        <taxon>Platyhelminthes</taxon>
        <taxon>Trematoda</taxon>
        <taxon>Digenea</taxon>
        <taxon>Plagiorchiida</taxon>
        <taxon>Echinostomata</taxon>
        <taxon>Echinostomatoidea</taxon>
        <taxon>Fasciolidae</taxon>
        <taxon>Fasciola</taxon>
    </lineage>
</organism>
<feature type="compositionally biased region" description="Polar residues" evidence="10">
    <location>
        <begin position="316"/>
        <end position="329"/>
    </location>
</feature>
<evidence type="ECO:0000256" key="7">
    <source>
        <dbReference type="ARBA" id="ARBA00023125"/>
    </source>
</evidence>
<dbReference type="GO" id="GO:0006284">
    <property type="term" value="P:base-excision repair"/>
    <property type="evidence" value="ECO:0007669"/>
    <property type="project" value="TreeGrafter"/>
</dbReference>
<keyword evidence="6" id="KW-0862">Zinc</keyword>
<dbReference type="Gene3D" id="3.90.530.10">
    <property type="entry name" value="XPA C-terminal domain"/>
    <property type="match status" value="1"/>
</dbReference>
<evidence type="ECO:0000313" key="13">
    <source>
        <dbReference type="Proteomes" id="UP000316759"/>
    </source>
</evidence>
<dbReference type="AlphaFoldDB" id="A0A504YQR3"/>
<evidence type="ECO:0000313" key="12">
    <source>
        <dbReference type="EMBL" id="TPP60287.1"/>
    </source>
</evidence>
<comment type="similarity">
    <text evidence="2">Belongs to the XPA family.</text>
</comment>
<keyword evidence="5" id="KW-0863">Zinc-finger</keyword>
<gene>
    <name evidence="12" type="ORF">FGIG_09810</name>
</gene>
<dbReference type="InterPro" id="IPR000465">
    <property type="entry name" value="XPA/RAD14"/>
</dbReference>
<dbReference type="SUPFAM" id="SSF57716">
    <property type="entry name" value="Glucocorticoid receptor-like (DNA-binding domain)"/>
    <property type="match status" value="1"/>
</dbReference>
<dbReference type="InterPro" id="IPR037129">
    <property type="entry name" value="XPA_sf"/>
</dbReference>
<dbReference type="GO" id="GO:1901255">
    <property type="term" value="P:nucleotide-excision repair involved in interstrand cross-link repair"/>
    <property type="evidence" value="ECO:0007669"/>
    <property type="project" value="TreeGrafter"/>
</dbReference>
<keyword evidence="9" id="KW-0539">Nucleus</keyword>
<dbReference type="STRING" id="46835.A0A504YQR3"/>
<evidence type="ECO:0000256" key="8">
    <source>
        <dbReference type="ARBA" id="ARBA00023204"/>
    </source>
</evidence>
<dbReference type="PANTHER" id="PTHR10142">
    <property type="entry name" value="DNA REPAIR PROTEIN COMPLEMENTING XP-A CELLS"/>
    <property type="match status" value="1"/>
</dbReference>
<feature type="domain" description="XPA C-terminal" evidence="11">
    <location>
        <begin position="224"/>
        <end position="274"/>
    </location>
</feature>
<feature type="region of interest" description="Disordered" evidence="10">
    <location>
        <begin position="310"/>
        <end position="329"/>
    </location>
</feature>
<dbReference type="GO" id="GO:0000715">
    <property type="term" value="P:nucleotide-excision repair, DNA damage recognition"/>
    <property type="evidence" value="ECO:0007669"/>
    <property type="project" value="TreeGrafter"/>
</dbReference>
<reference evidence="12 13" key="1">
    <citation type="submission" date="2019-04" db="EMBL/GenBank/DDBJ databases">
        <title>Annotation for the trematode Fasciola gigantica.</title>
        <authorList>
            <person name="Choi Y.-J."/>
        </authorList>
    </citation>
    <scope>NUCLEOTIDE SEQUENCE [LARGE SCALE GENOMIC DNA]</scope>
    <source>
        <strain evidence="12">Uganda_cow_1</strain>
    </source>
</reference>
<feature type="region of interest" description="Disordered" evidence="10">
    <location>
        <begin position="113"/>
        <end position="179"/>
    </location>
</feature>
<dbReference type="Proteomes" id="UP000316759">
    <property type="component" value="Unassembled WGS sequence"/>
</dbReference>
<evidence type="ECO:0000256" key="10">
    <source>
        <dbReference type="SAM" id="MobiDB-lite"/>
    </source>
</evidence>
<dbReference type="EMBL" id="SUNJ01009616">
    <property type="protein sequence ID" value="TPP60287.1"/>
    <property type="molecule type" value="Genomic_DNA"/>
</dbReference>
<name>A0A504YQR3_FASGI</name>
<dbReference type="GO" id="GO:0003684">
    <property type="term" value="F:damaged DNA binding"/>
    <property type="evidence" value="ECO:0007669"/>
    <property type="project" value="InterPro"/>
</dbReference>
<evidence type="ECO:0000256" key="3">
    <source>
        <dbReference type="ARBA" id="ARBA00022723"/>
    </source>
</evidence>
<evidence type="ECO:0000256" key="1">
    <source>
        <dbReference type="ARBA" id="ARBA00004123"/>
    </source>
</evidence>
<comment type="subcellular location">
    <subcellularLocation>
        <location evidence="1">Nucleus</location>
    </subcellularLocation>
</comment>
<dbReference type="GO" id="GO:0070914">
    <property type="term" value="P:UV-damage excision repair"/>
    <property type="evidence" value="ECO:0007669"/>
    <property type="project" value="TreeGrafter"/>
</dbReference>
<dbReference type="InterPro" id="IPR009061">
    <property type="entry name" value="DNA-bd_dom_put_sf"/>
</dbReference>
<evidence type="ECO:0000256" key="9">
    <source>
        <dbReference type="ARBA" id="ARBA00023242"/>
    </source>
</evidence>
<dbReference type="PANTHER" id="PTHR10142:SF0">
    <property type="entry name" value="DNA REPAIR PROTEIN COMPLEMENTING XP-A CELLS"/>
    <property type="match status" value="1"/>
</dbReference>
<keyword evidence="13" id="KW-1185">Reference proteome</keyword>
<proteinExistence type="inferred from homology"/>
<keyword evidence="4" id="KW-0227">DNA damage</keyword>
<keyword evidence="7" id="KW-0238">DNA-binding</keyword>
<dbReference type="OrthoDB" id="68328at2759"/>
<dbReference type="GO" id="GO:0008270">
    <property type="term" value="F:zinc ion binding"/>
    <property type="evidence" value="ECO:0007669"/>
    <property type="project" value="UniProtKB-KW"/>
</dbReference>
<sequence length="329" mass="38274">MERLLRTYQNNDEEYHELVRRYGECQRQLTLRIDLLQNSRNSNVPYTPSDRTGISLVSILMENSIADHELTASERLRIEENRKRAEELRLSQVIANDRSDVYVSSKRSKLTRTDLGFGGFMPEADDSESRKLSQNYEKDEELTNDENGEAELQKPRRKKRQPPSDQPLPTGLIGTGHNDELVPLPPDQDTPMCDQCSRRFETSFLRKHFDVDVCDACREPKGIHTLITKSTAKDRYLLNDVDLDVREPKLRFILKRNPHNTSWGNMRLYLEAQVAERALTVWGSEEALEEERERRVKRVETSKLKQYNKKLKGSSRRLSTNSHQCSAHM</sequence>
<dbReference type="CDD" id="cd21076">
    <property type="entry name" value="DBD_XPA"/>
    <property type="match status" value="1"/>
</dbReference>
<dbReference type="NCBIfam" id="TIGR00598">
    <property type="entry name" value="rad14"/>
    <property type="match status" value="1"/>
</dbReference>